<dbReference type="InterPro" id="IPR011047">
    <property type="entry name" value="Quinoprotein_ADH-like_sf"/>
</dbReference>
<dbReference type="HOGENOM" id="CLU_019092_0_0_12"/>
<dbReference type="Gene3D" id="2.130.10.10">
    <property type="entry name" value="YVTN repeat-like/Quinoprotein amine dehydrogenase"/>
    <property type="match status" value="1"/>
</dbReference>
<dbReference type="InterPro" id="IPR015943">
    <property type="entry name" value="WD40/YVTN_repeat-like_dom_sf"/>
</dbReference>
<dbReference type="Proteomes" id="UP000015620">
    <property type="component" value="Chromosome"/>
</dbReference>
<evidence type="ECO:0000313" key="2">
    <source>
        <dbReference type="EMBL" id="AGT43699.1"/>
    </source>
</evidence>
<proteinExistence type="predicted"/>
<dbReference type="SUPFAM" id="SSF50978">
    <property type="entry name" value="WD40 repeat-like"/>
    <property type="match status" value="1"/>
</dbReference>
<dbReference type="InterPro" id="IPR036322">
    <property type="entry name" value="WD40_repeat_dom_sf"/>
</dbReference>
<keyword evidence="3" id="KW-1185">Reference proteome</keyword>
<feature type="compositionally biased region" description="Polar residues" evidence="1">
    <location>
        <begin position="66"/>
        <end position="119"/>
    </location>
</feature>
<dbReference type="SUPFAM" id="SSF50998">
    <property type="entry name" value="Quinoprotein alcohol dehydrogenase-like"/>
    <property type="match status" value="1"/>
</dbReference>
<gene>
    <name evidence="2" type="ORF">TPE_1204</name>
</gene>
<dbReference type="AlphaFoldDB" id="S6A8E7"/>
<accession>S6A8E7</accession>
<protein>
    <submittedName>
        <fullName evidence="2">Uncharacterized protein</fullName>
    </submittedName>
</protein>
<dbReference type="PATRIC" id="fig|1291379.3.peg.1200"/>
<name>S6A8E7_9SPIR</name>
<sequence>MNNLMLKKIFVIVFTVFVLHGIYAQNQSGELPWSEVAPPAETPPVTNGTETGQSENGENSENETTDNQQENMNTENNAEDTANPENSGGSHTDISQQQPAGTETTQQEKNVTGQQNTDGSEPKTEQPPVGQAASYALSLGITLGTDKAVKEAILKNKPKETDKAQSANIVHKFAGGVSEIVNAGMQPVFFAAGNDGFVTRYSYPDFKPDTWQLSFMPIKKIAVHPQGRLVAIYESDGFGVHQVSLWDWTLKKNIFAKRLSDSVASLSWSAKGTYLFIGNRSTDGITVLDSKGNVKNIYSQAPGIVFLAATASSEKNIVTYGESGRLIYTEIASKKKIKEFRTENKLENPNLIKNFNLIIGYKNKTVYVIDAVTGKVKEQYPANYAIFAAKLQDSAPIWIERTRKKNEWCIRQGKASSQGFYVPSNSKITAARHVKDNLIIGTEDGSVYMLGMNVDSTVKVETPLEYERTEIDDITTDGESVYVLQEGKIYSQKSPDEKPVLITAGLKTNRFLFYNNGFLLWSNERKHIPIYHYSFETGKLKTAAQPKESVISLSVYKDNILYVESFNGVSLINSATGKKTFFYNAPGVQNAVQIDDENILISKSAIDRAQSPVFLININTEETAPIQIEGDLIFALEQNSSNPNTLSCFLVNSKPSNKTELITIKLSGKNLIDSSFKPVLSYKEEDLTAFLKTSGNDILTNLGKGSLVHYNTATRQAIRLKRDYGFSKDAAILKNYFVSLNMGGTISWYSRKEKVLLKTNGIDIHN</sequence>
<dbReference type="STRING" id="1291379.TPE_1204"/>
<evidence type="ECO:0000256" key="1">
    <source>
        <dbReference type="SAM" id="MobiDB-lite"/>
    </source>
</evidence>
<evidence type="ECO:0000313" key="3">
    <source>
        <dbReference type="Proteomes" id="UP000015620"/>
    </source>
</evidence>
<organism evidence="2 3">
    <name type="scientific">Treponema pedis str. T A4</name>
    <dbReference type="NCBI Taxonomy" id="1291379"/>
    <lineage>
        <taxon>Bacteria</taxon>
        <taxon>Pseudomonadati</taxon>
        <taxon>Spirochaetota</taxon>
        <taxon>Spirochaetia</taxon>
        <taxon>Spirochaetales</taxon>
        <taxon>Treponemataceae</taxon>
        <taxon>Treponema</taxon>
    </lineage>
</organism>
<dbReference type="EMBL" id="CP004120">
    <property type="protein sequence ID" value="AGT43699.1"/>
    <property type="molecule type" value="Genomic_DNA"/>
</dbReference>
<reference evidence="2 3" key="1">
    <citation type="journal article" date="2013" name="PLoS ONE">
        <title>Genome-Wide Relatedness of Treponema pedis, from Gingiva and Necrotic Skin Lesions of Pigs, with the Human Oral Pathogen Treponema denticola.</title>
        <authorList>
            <person name="Svartstrom O."/>
            <person name="Mushtaq M."/>
            <person name="Pringle M."/>
            <person name="Segerman B."/>
        </authorList>
    </citation>
    <scope>NUCLEOTIDE SEQUENCE [LARGE SCALE GENOMIC DNA]</scope>
    <source>
        <strain evidence="2">T A4</strain>
    </source>
</reference>
<feature type="region of interest" description="Disordered" evidence="1">
    <location>
        <begin position="32"/>
        <end position="131"/>
    </location>
</feature>
<dbReference type="KEGG" id="tped:TPE_1204"/>